<gene>
    <name evidence="4 6" type="primary">nagB</name>
    <name evidence="6" type="ORF">PRVXH_001795</name>
</gene>
<dbReference type="PROSITE" id="PS01161">
    <property type="entry name" value="GLC_GALNAC_ISOMERASE"/>
    <property type="match status" value="1"/>
</dbReference>
<feature type="active site" description="For ring-opening step" evidence="4">
    <location>
        <position position="136"/>
    </location>
</feature>
<feature type="domain" description="Glucosamine/galactosamine-6-phosphate isomerase" evidence="5">
    <location>
        <begin position="11"/>
        <end position="224"/>
    </location>
</feature>
<comment type="catalytic activity">
    <reaction evidence="1 4">
        <text>alpha-D-glucosamine 6-phosphate + H2O = beta-D-fructose 6-phosphate + NH4(+)</text>
        <dbReference type="Rhea" id="RHEA:12172"/>
        <dbReference type="ChEBI" id="CHEBI:15377"/>
        <dbReference type="ChEBI" id="CHEBI:28938"/>
        <dbReference type="ChEBI" id="CHEBI:57634"/>
        <dbReference type="ChEBI" id="CHEBI:75989"/>
        <dbReference type="EC" id="3.5.99.6"/>
    </reaction>
</comment>
<dbReference type="GO" id="GO:0005975">
    <property type="term" value="P:carbohydrate metabolic process"/>
    <property type="evidence" value="ECO:0007669"/>
    <property type="project" value="InterPro"/>
</dbReference>
<dbReference type="InterPro" id="IPR006148">
    <property type="entry name" value="Glc/Gal-6P_isomerase"/>
</dbReference>
<dbReference type="GO" id="GO:0006046">
    <property type="term" value="P:N-acetylglucosamine catabolic process"/>
    <property type="evidence" value="ECO:0007669"/>
    <property type="project" value="UniProtKB-UniRule"/>
</dbReference>
<evidence type="ECO:0000256" key="4">
    <source>
        <dbReference type="HAMAP-Rule" id="MF_01241"/>
    </source>
</evidence>
<dbReference type="PANTHER" id="PTHR11280:SF5">
    <property type="entry name" value="GLUCOSAMINE-6-PHOSPHATE ISOMERASE"/>
    <property type="match status" value="1"/>
</dbReference>
<keyword evidence="3 4" id="KW-0119">Carbohydrate metabolism</keyword>
<dbReference type="NCBIfam" id="TIGR00502">
    <property type="entry name" value="nagB"/>
    <property type="match status" value="1"/>
</dbReference>
<reference evidence="6" key="1">
    <citation type="journal article" date="2018" name="Antonie Van Leeuwenhoek">
        <title>Proteinivorax hydrogeniformans sp. nov., an anaerobic, haloalkaliphilic bacterium fermenting proteinaceous compounds with high hydrogen production.</title>
        <authorList>
            <person name="Boltyanskaya Y."/>
            <person name="Detkova E."/>
            <person name="Pimenov N."/>
            <person name="Kevbrin V."/>
        </authorList>
    </citation>
    <scope>NUCLEOTIDE SEQUENCE</scope>
    <source>
        <strain evidence="6">Z-710</strain>
    </source>
</reference>
<dbReference type="Pfam" id="PF01182">
    <property type="entry name" value="Glucosamine_iso"/>
    <property type="match status" value="1"/>
</dbReference>
<dbReference type="Gene3D" id="3.40.50.1360">
    <property type="match status" value="1"/>
</dbReference>
<dbReference type="FunFam" id="3.40.50.1360:FF:000003">
    <property type="entry name" value="Glucosamine-6-phosphate deaminase"/>
    <property type="match status" value="1"/>
</dbReference>
<dbReference type="GO" id="GO:0006043">
    <property type="term" value="P:glucosamine catabolic process"/>
    <property type="evidence" value="ECO:0007669"/>
    <property type="project" value="TreeGrafter"/>
</dbReference>
<dbReference type="SUPFAM" id="SSF100950">
    <property type="entry name" value="NagB/RpiA/CoA transferase-like"/>
    <property type="match status" value="1"/>
</dbReference>
<dbReference type="GO" id="GO:0004342">
    <property type="term" value="F:glucosamine-6-phosphate deaminase activity"/>
    <property type="evidence" value="ECO:0007669"/>
    <property type="project" value="UniProtKB-UniRule"/>
</dbReference>
<evidence type="ECO:0000256" key="1">
    <source>
        <dbReference type="ARBA" id="ARBA00000644"/>
    </source>
</evidence>
<dbReference type="HAMAP" id="MF_01241">
    <property type="entry name" value="GlcN6P_deamin"/>
    <property type="match status" value="1"/>
</dbReference>
<accession>A0AAU8HR09</accession>
<evidence type="ECO:0000256" key="2">
    <source>
        <dbReference type="ARBA" id="ARBA00022801"/>
    </source>
</evidence>
<dbReference type="InterPro" id="IPR004547">
    <property type="entry name" value="Glucosamine6P_isomerase"/>
</dbReference>
<feature type="active site" description="Proton acceptor; for enolization step" evidence="4">
    <location>
        <position position="67"/>
    </location>
</feature>
<comment type="function">
    <text evidence="4">Catalyzes the reversible isomerization-deamination of glucosamine 6-phosphate (GlcN6P) to form fructose 6-phosphate (Fru6P) and ammonium ion.</text>
</comment>
<evidence type="ECO:0000313" key="6">
    <source>
        <dbReference type="EMBL" id="XCI27871.1"/>
    </source>
</evidence>
<sequence length="251" mass="28140">MKILICENYEHLSEVASNIIEDKITANPKCVLGLATGGTPEGTYQRLIDKYKQGSLDFSSVTTFNLDEYYGLNGRHPQSYAKYMYDKLFKHINIDINNTNIPQGDVDDIKKECKRYEEAILEAGGIDLQLLGIGTNGHIGFNEPNAYLKTKTHLVKLKEETINANSRFFEKKEDVPTRAITMGIKSIFRAKEILLLASGPEKAPIIMELLKGQLSTYVPASILNLHPSVTIVVDKAFIEYLKKQNVELSAI</sequence>
<dbReference type="RefSeq" id="WP_353892449.1">
    <property type="nucleotide sequence ID" value="NZ_CP159485.1"/>
</dbReference>
<feature type="active site" description="Proton acceptor; for ring-opening step" evidence="4">
    <location>
        <position position="138"/>
    </location>
</feature>
<dbReference type="PANTHER" id="PTHR11280">
    <property type="entry name" value="GLUCOSAMINE-6-PHOSPHATE ISOMERASE"/>
    <property type="match status" value="1"/>
</dbReference>
<dbReference type="CDD" id="cd01399">
    <property type="entry name" value="GlcN6P_deaminase"/>
    <property type="match status" value="1"/>
</dbReference>
<comment type="pathway">
    <text evidence="4">Amino-sugar metabolism; N-acetylneuraminate degradation; D-fructose 6-phosphate from N-acetylneuraminate: step 5/5.</text>
</comment>
<dbReference type="InterPro" id="IPR037171">
    <property type="entry name" value="NagB/RpiA_transferase-like"/>
</dbReference>
<comment type="similarity">
    <text evidence="4">Belongs to the glucosamine/galactosamine-6-phosphate isomerase family. NagB subfamily.</text>
</comment>
<reference evidence="6" key="2">
    <citation type="submission" date="2024-06" db="EMBL/GenBank/DDBJ databases">
        <authorList>
            <person name="Petrova K.O."/>
            <person name="Toshchakov S.V."/>
            <person name="Boltjanskaja Y.V."/>
            <person name="Kevbrin V.V."/>
        </authorList>
    </citation>
    <scope>NUCLEOTIDE SEQUENCE</scope>
    <source>
        <strain evidence="6">Z-710</strain>
    </source>
</reference>
<proteinExistence type="inferred from homology"/>
<dbReference type="EMBL" id="CP159485">
    <property type="protein sequence ID" value="XCI27871.1"/>
    <property type="molecule type" value="Genomic_DNA"/>
</dbReference>
<dbReference type="InterPro" id="IPR018321">
    <property type="entry name" value="Glucosamine6P_isomerase_CS"/>
</dbReference>
<evidence type="ECO:0000259" key="5">
    <source>
        <dbReference type="Pfam" id="PF01182"/>
    </source>
</evidence>
<protein>
    <recommendedName>
        <fullName evidence="4">Glucosamine-6-phosphate deaminase</fullName>
        <ecNumber evidence="4">3.5.99.6</ecNumber>
    </recommendedName>
    <alternativeName>
        <fullName evidence="4">GlcN6P deaminase</fullName>
        <shortName evidence="4">GNPDA</shortName>
    </alternativeName>
    <alternativeName>
        <fullName evidence="4">Glucosamine-6-phosphate isomerase</fullName>
    </alternativeName>
</protein>
<evidence type="ECO:0000256" key="3">
    <source>
        <dbReference type="ARBA" id="ARBA00023277"/>
    </source>
</evidence>
<dbReference type="GO" id="GO:0005737">
    <property type="term" value="C:cytoplasm"/>
    <property type="evidence" value="ECO:0007669"/>
    <property type="project" value="TreeGrafter"/>
</dbReference>
<organism evidence="6">
    <name type="scientific">Proteinivorax hydrogeniformans</name>
    <dbReference type="NCBI Taxonomy" id="1826727"/>
    <lineage>
        <taxon>Bacteria</taxon>
        <taxon>Bacillati</taxon>
        <taxon>Bacillota</taxon>
        <taxon>Clostridia</taxon>
        <taxon>Eubacteriales</taxon>
        <taxon>Proteinivoracaceae</taxon>
        <taxon>Proteinivorax</taxon>
    </lineage>
</organism>
<dbReference type="AlphaFoldDB" id="A0AAU8HR09"/>
<dbReference type="GO" id="GO:0019262">
    <property type="term" value="P:N-acetylneuraminate catabolic process"/>
    <property type="evidence" value="ECO:0007669"/>
    <property type="project" value="UniProtKB-UniRule"/>
</dbReference>
<dbReference type="GO" id="GO:0042802">
    <property type="term" value="F:identical protein binding"/>
    <property type="evidence" value="ECO:0007669"/>
    <property type="project" value="TreeGrafter"/>
</dbReference>
<feature type="active site" description="For ring-opening step" evidence="4">
    <location>
        <position position="143"/>
    </location>
</feature>
<name>A0AAU8HR09_9FIRM</name>
<keyword evidence="2 4" id="KW-0378">Hydrolase</keyword>
<comment type="caution">
    <text evidence="4">Lacks conserved residue(s) required for the propagation of feature annotation.</text>
</comment>
<dbReference type="EC" id="3.5.99.6" evidence="4"/>